<gene>
    <name evidence="2" type="ORF">JI739_22355</name>
</gene>
<dbReference type="Proteomes" id="UP000613011">
    <property type="component" value="Unassembled WGS sequence"/>
</dbReference>
<dbReference type="RefSeq" id="WP_201686231.1">
    <property type="nucleotide sequence ID" value="NZ_JAEQNA010000011.1"/>
</dbReference>
<feature type="transmembrane region" description="Helical" evidence="1">
    <location>
        <begin position="91"/>
        <end position="118"/>
    </location>
</feature>
<evidence type="ECO:0000313" key="3">
    <source>
        <dbReference type="Proteomes" id="UP000613011"/>
    </source>
</evidence>
<dbReference type="AlphaFoldDB" id="A0A937D3V2"/>
<accession>A0A937D3V2</accession>
<organism evidence="2 3">
    <name type="scientific">Ramlibacter aurantiacus</name>
    <dbReference type="NCBI Taxonomy" id="2801330"/>
    <lineage>
        <taxon>Bacteria</taxon>
        <taxon>Pseudomonadati</taxon>
        <taxon>Pseudomonadota</taxon>
        <taxon>Betaproteobacteria</taxon>
        <taxon>Burkholderiales</taxon>
        <taxon>Comamonadaceae</taxon>
        <taxon>Ramlibacter</taxon>
    </lineage>
</organism>
<dbReference type="EMBL" id="JAEQNA010000011">
    <property type="protein sequence ID" value="MBL0423094.1"/>
    <property type="molecule type" value="Genomic_DNA"/>
</dbReference>
<reference evidence="2" key="1">
    <citation type="submission" date="2021-01" db="EMBL/GenBank/DDBJ databases">
        <title>Ramlibacter sp. strain AW1 16S ribosomal RNA gene Genome sequencing and assembly.</title>
        <authorList>
            <person name="Kang M."/>
        </authorList>
    </citation>
    <scope>NUCLEOTIDE SEQUENCE</scope>
    <source>
        <strain evidence="2">AW1</strain>
    </source>
</reference>
<proteinExistence type="predicted"/>
<keyword evidence="1" id="KW-0472">Membrane</keyword>
<comment type="caution">
    <text evidence="2">The sequence shown here is derived from an EMBL/GenBank/DDBJ whole genome shotgun (WGS) entry which is preliminary data.</text>
</comment>
<name>A0A937D3V2_9BURK</name>
<keyword evidence="3" id="KW-1185">Reference proteome</keyword>
<protein>
    <submittedName>
        <fullName evidence="2">Uncharacterized protein</fullName>
    </submittedName>
</protein>
<keyword evidence="1" id="KW-1133">Transmembrane helix</keyword>
<keyword evidence="1" id="KW-0812">Transmembrane</keyword>
<sequence length="128" mass="13394">MVILSGLLFGLLALLWTGGAFAFAELVQWGAQALASGGAVDTARGLATLPVPQWIALWVDPALVQAAQSVVLWTLDAAREAVPMLGSAAGWLVALVWVLWAVGLVALLVAAGGSHLVLRRLRGRVRPH</sequence>
<evidence type="ECO:0000256" key="1">
    <source>
        <dbReference type="SAM" id="Phobius"/>
    </source>
</evidence>
<evidence type="ECO:0000313" key="2">
    <source>
        <dbReference type="EMBL" id="MBL0423094.1"/>
    </source>
</evidence>